<dbReference type="AlphaFoldDB" id="A0A0S4IU31"/>
<proteinExistence type="predicted"/>
<dbReference type="OrthoDB" id="246613at2759"/>
<accession>A0A0S4IU31</accession>
<reference evidence="2" key="1">
    <citation type="submission" date="2015-09" db="EMBL/GenBank/DDBJ databases">
        <authorList>
            <consortium name="Pathogen Informatics"/>
        </authorList>
    </citation>
    <scope>NUCLEOTIDE SEQUENCE [LARGE SCALE GENOMIC DNA]</scope>
    <source>
        <strain evidence="2">Lake Konstanz</strain>
    </source>
</reference>
<evidence type="ECO:0000313" key="1">
    <source>
        <dbReference type="EMBL" id="CUF84544.1"/>
    </source>
</evidence>
<name>A0A0S4IU31_BODSA</name>
<protein>
    <submittedName>
        <fullName evidence="1">Uncharacterized protein</fullName>
    </submittedName>
</protein>
<keyword evidence="2" id="KW-1185">Reference proteome</keyword>
<dbReference type="EMBL" id="CYKH01000420">
    <property type="protein sequence ID" value="CUF84544.1"/>
    <property type="molecule type" value="Genomic_DNA"/>
</dbReference>
<organism evidence="1 2">
    <name type="scientific">Bodo saltans</name>
    <name type="common">Flagellated protozoan</name>
    <dbReference type="NCBI Taxonomy" id="75058"/>
    <lineage>
        <taxon>Eukaryota</taxon>
        <taxon>Discoba</taxon>
        <taxon>Euglenozoa</taxon>
        <taxon>Kinetoplastea</taxon>
        <taxon>Metakinetoplastina</taxon>
        <taxon>Eubodonida</taxon>
        <taxon>Bodonidae</taxon>
        <taxon>Bodo</taxon>
    </lineage>
</organism>
<sequence>MSSANSSRSSAFQSLKKIAIPLLAVCFIWIWTLSGQFTRSEEVIELGSRGRAWKVTEDVAPHRLIDAQPPSKLITTSEEMGTRFQNHQAVDSGNLVHVEGASSVKVCNHKLYTPTYATYVEGIQAHVIVDCWHHRVILLDSSDGVDALHALETPIPLWSDLTNITYVSSSSSSSGGGVVAAAAARKSLQSLNIPHSIATNGDIFVTESSVGGSNGDNHSLLVFRMVAPQSSRSGRPQLEYLEEVLGCDGNRARRPHRVIYDAESKSFFLYMTSPAFLSRFVWNTETQKLERVGCQSLPFMKGMYARSIVAHNGSLYFTAGPGVIWRTELDGVRGVVVAKQSYSIKYLGFTKGKMNDLAFFDGWWYATSTVPCAMVRFRNIDRLWEHEKIHTQLGLCKTFSRKEPRCLGGTPYFVSKIGDRIVVPYIFGCSGVVSFRVDDVGGRAPIVDVKQHWGGGWVEDSGDLQCRGTEW</sequence>
<gene>
    <name evidence="1" type="ORF">BSAL_66315</name>
</gene>
<dbReference type="Proteomes" id="UP000051952">
    <property type="component" value="Unassembled WGS sequence"/>
</dbReference>
<dbReference type="VEuPathDB" id="TriTrypDB:BSAL_66315"/>
<evidence type="ECO:0000313" key="2">
    <source>
        <dbReference type="Proteomes" id="UP000051952"/>
    </source>
</evidence>